<evidence type="ECO:0000313" key="3">
    <source>
        <dbReference type="Proteomes" id="UP001243330"/>
    </source>
</evidence>
<evidence type="ECO:0000313" key="2">
    <source>
        <dbReference type="EMBL" id="KAK1851760.1"/>
    </source>
</evidence>
<gene>
    <name evidence="2" type="ORF">CCHR01_05647</name>
</gene>
<comment type="caution">
    <text evidence="2">The sequence shown here is derived from an EMBL/GenBank/DDBJ whole genome shotgun (WGS) entry which is preliminary data.</text>
</comment>
<evidence type="ECO:0000256" key="1">
    <source>
        <dbReference type="SAM" id="MobiDB-lite"/>
    </source>
</evidence>
<feature type="compositionally biased region" description="Basic residues" evidence="1">
    <location>
        <begin position="153"/>
        <end position="162"/>
    </location>
</feature>
<dbReference type="EMBL" id="JAQOWY010000090">
    <property type="protein sequence ID" value="KAK1851760.1"/>
    <property type="molecule type" value="Genomic_DNA"/>
</dbReference>
<sequence length="275" mass="30880">MRTLTTHSCSIEALLSGSMGGFGDKVDALLETYSKCLSLLGGLKGSERNSQPRQLRRCVRSDQSEVRRVYSSRLSLNGSHLEKGDAAARSSLKRIIKRLTSAMTRLLRVMTRTQSPAIDYRSLRSLSNSSRLDAVRTINDLSRRLSSTSLKSKSSKKSKRHTTIIPPKKEVRPKHGRSTKGKFNRPEELEVREPMPALIASTFVVPQNSPDRRVSMATMSSGSTKLGEVRPRKLHRKQSDNSADSDVYSMPPTYPLRPYHPETKRKRLWGLFGRG</sequence>
<protein>
    <submittedName>
        <fullName evidence="2">Uncharacterized protein</fullName>
    </submittedName>
</protein>
<feature type="region of interest" description="Disordered" evidence="1">
    <location>
        <begin position="146"/>
        <end position="182"/>
    </location>
</feature>
<organism evidence="2 3">
    <name type="scientific">Colletotrichum chrysophilum</name>
    <dbReference type="NCBI Taxonomy" id="1836956"/>
    <lineage>
        <taxon>Eukaryota</taxon>
        <taxon>Fungi</taxon>
        <taxon>Dikarya</taxon>
        <taxon>Ascomycota</taxon>
        <taxon>Pezizomycotina</taxon>
        <taxon>Sordariomycetes</taxon>
        <taxon>Hypocreomycetidae</taxon>
        <taxon>Glomerellales</taxon>
        <taxon>Glomerellaceae</taxon>
        <taxon>Colletotrichum</taxon>
        <taxon>Colletotrichum gloeosporioides species complex</taxon>
    </lineage>
</organism>
<accession>A0AAD9EKF0</accession>
<feature type="region of interest" description="Disordered" evidence="1">
    <location>
        <begin position="213"/>
        <end position="260"/>
    </location>
</feature>
<dbReference type="AlphaFoldDB" id="A0AAD9EKF0"/>
<reference evidence="2" key="1">
    <citation type="submission" date="2023-01" db="EMBL/GenBank/DDBJ databases">
        <title>Colletotrichum chrysophilum M932 genome sequence.</title>
        <authorList>
            <person name="Baroncelli R."/>
        </authorList>
    </citation>
    <scope>NUCLEOTIDE SEQUENCE</scope>
    <source>
        <strain evidence="2">M932</strain>
    </source>
</reference>
<feature type="compositionally biased region" description="Basic residues" evidence="1">
    <location>
        <begin position="171"/>
        <end position="182"/>
    </location>
</feature>
<proteinExistence type="predicted"/>
<keyword evidence="3" id="KW-1185">Reference proteome</keyword>
<name>A0AAD9EKF0_9PEZI</name>
<dbReference type="Proteomes" id="UP001243330">
    <property type="component" value="Unassembled WGS sequence"/>
</dbReference>